<dbReference type="AlphaFoldDB" id="A0A1S9P9P5"/>
<sequence>MKHLYAILFFLIALTALTAFAPDTYLLPESFYLHKGDQLTVHLLNGENLTQEGEDGYNSQKTTKFNIYEGGKAIDLLKVTKDSAAPLLKYTVNSGNMTMVEMNTKDESIELPHEDFVAYLTKQGYTDLAEKIKDDTRLNLVEKYRYYLKTLINVGDGGGNIYSKQTGSDLEIVLKQNPYKKSYGDDITAVVYFLGKPLKNSNVLLYIKTASGNVHPQLLATDATGQLYFSPSRDGIYMLRCVHIEPSKTNDADFETWFATYSFAFSNRDELPNTYKEFGFGDKH</sequence>
<reference evidence="2 3" key="1">
    <citation type="submission" date="2016-07" db="EMBL/GenBank/DDBJ databases">
        <title>Genomic analysis of zinc-resistant bacterium Mucilaginibacter pedocola TBZ30.</title>
        <authorList>
            <person name="Huang J."/>
            <person name="Tang J."/>
        </authorList>
    </citation>
    <scope>NUCLEOTIDE SEQUENCE [LARGE SCALE GENOMIC DNA]</scope>
    <source>
        <strain evidence="2 3">TBZ30</strain>
    </source>
</reference>
<dbReference type="Proteomes" id="UP000189739">
    <property type="component" value="Unassembled WGS sequence"/>
</dbReference>
<name>A0A1S9P9P5_9SPHI</name>
<accession>A0A1S9P9P5</accession>
<gene>
    <name evidence="2" type="ORF">BC343_12615</name>
</gene>
<feature type="chain" id="PRO_5012278239" description="DUF4198 domain-containing protein" evidence="1">
    <location>
        <begin position="22"/>
        <end position="284"/>
    </location>
</feature>
<dbReference type="RefSeq" id="WP_078350237.1">
    <property type="nucleotide sequence ID" value="NZ_MBTF01000035.1"/>
</dbReference>
<proteinExistence type="predicted"/>
<comment type="caution">
    <text evidence="2">The sequence shown here is derived from an EMBL/GenBank/DDBJ whole genome shotgun (WGS) entry which is preliminary data.</text>
</comment>
<evidence type="ECO:0000313" key="2">
    <source>
        <dbReference type="EMBL" id="OOQ57639.1"/>
    </source>
</evidence>
<organism evidence="2 3">
    <name type="scientific">Mucilaginibacter pedocola</name>
    <dbReference type="NCBI Taxonomy" id="1792845"/>
    <lineage>
        <taxon>Bacteria</taxon>
        <taxon>Pseudomonadati</taxon>
        <taxon>Bacteroidota</taxon>
        <taxon>Sphingobacteriia</taxon>
        <taxon>Sphingobacteriales</taxon>
        <taxon>Sphingobacteriaceae</taxon>
        <taxon>Mucilaginibacter</taxon>
    </lineage>
</organism>
<protein>
    <recommendedName>
        <fullName evidence="4">DUF4198 domain-containing protein</fullName>
    </recommendedName>
</protein>
<feature type="signal peptide" evidence="1">
    <location>
        <begin position="1"/>
        <end position="21"/>
    </location>
</feature>
<dbReference type="EMBL" id="MBTF01000035">
    <property type="protein sequence ID" value="OOQ57639.1"/>
    <property type="molecule type" value="Genomic_DNA"/>
</dbReference>
<evidence type="ECO:0000313" key="3">
    <source>
        <dbReference type="Proteomes" id="UP000189739"/>
    </source>
</evidence>
<evidence type="ECO:0000256" key="1">
    <source>
        <dbReference type="SAM" id="SignalP"/>
    </source>
</evidence>
<dbReference type="STRING" id="1792845.BC343_12615"/>
<dbReference type="Pfam" id="PF10670">
    <property type="entry name" value="DUF4198"/>
    <property type="match status" value="1"/>
</dbReference>
<keyword evidence="1" id="KW-0732">Signal</keyword>
<dbReference type="OrthoDB" id="796327at2"/>
<dbReference type="InterPro" id="IPR019613">
    <property type="entry name" value="DUF4198"/>
</dbReference>
<evidence type="ECO:0008006" key="4">
    <source>
        <dbReference type="Google" id="ProtNLM"/>
    </source>
</evidence>
<keyword evidence="3" id="KW-1185">Reference proteome</keyword>